<evidence type="ECO:0000313" key="2">
    <source>
        <dbReference type="Proteomes" id="UP001234297"/>
    </source>
</evidence>
<gene>
    <name evidence="1" type="ORF">MRB53_017420</name>
</gene>
<evidence type="ECO:0000313" key="1">
    <source>
        <dbReference type="EMBL" id="KAJ8640726.1"/>
    </source>
</evidence>
<protein>
    <submittedName>
        <fullName evidence="1">Uncharacterized protein</fullName>
    </submittedName>
</protein>
<accession>A0ACC2M511</accession>
<keyword evidence="2" id="KW-1185">Reference proteome</keyword>
<name>A0ACC2M511_PERAE</name>
<comment type="caution">
    <text evidence="1">The sequence shown here is derived from an EMBL/GenBank/DDBJ whole genome shotgun (WGS) entry which is preliminary data.</text>
</comment>
<reference evidence="1 2" key="1">
    <citation type="journal article" date="2022" name="Hortic Res">
        <title>A haplotype resolved chromosomal level avocado genome allows analysis of novel avocado genes.</title>
        <authorList>
            <person name="Nath O."/>
            <person name="Fletcher S.J."/>
            <person name="Hayward A."/>
            <person name="Shaw L.M."/>
            <person name="Masouleh A.K."/>
            <person name="Furtado A."/>
            <person name="Henry R.J."/>
            <person name="Mitter N."/>
        </authorList>
    </citation>
    <scope>NUCLEOTIDE SEQUENCE [LARGE SCALE GENOMIC DNA]</scope>
    <source>
        <strain evidence="2">cv. Hass</strain>
    </source>
</reference>
<dbReference type="EMBL" id="CM056813">
    <property type="protein sequence ID" value="KAJ8640726.1"/>
    <property type="molecule type" value="Genomic_DNA"/>
</dbReference>
<proteinExistence type="predicted"/>
<organism evidence="1 2">
    <name type="scientific">Persea americana</name>
    <name type="common">Avocado</name>
    <dbReference type="NCBI Taxonomy" id="3435"/>
    <lineage>
        <taxon>Eukaryota</taxon>
        <taxon>Viridiplantae</taxon>
        <taxon>Streptophyta</taxon>
        <taxon>Embryophyta</taxon>
        <taxon>Tracheophyta</taxon>
        <taxon>Spermatophyta</taxon>
        <taxon>Magnoliopsida</taxon>
        <taxon>Magnoliidae</taxon>
        <taxon>Laurales</taxon>
        <taxon>Lauraceae</taxon>
        <taxon>Persea</taxon>
    </lineage>
</organism>
<dbReference type="Proteomes" id="UP001234297">
    <property type="component" value="Chromosome 5"/>
</dbReference>
<sequence length="258" mass="27783">MEAAEARAAGWVAEREDLQAERERLQKALEAKDELLREEVSNNAGLAVDLKQTQAEVARLREGAAEEAAQNAHLSADLDRARAALVGMEKDLLSSRGLSKRLLAKRNEARGQLEVALREKAAELESALARQKTELKEKYVTELKAITKEEVQLPGIRDRGWELGWKAALRKAGVPGDNPMLRNPPKFPSSDSDLHAIITSPPVRAPEALQAPPEAAPDASVPEASAVVFEATSAAPEASAVVIEAPPEIDCNVEAATL</sequence>